<evidence type="ECO:0000256" key="26">
    <source>
        <dbReference type="ARBA" id="ARBA00048548"/>
    </source>
</evidence>
<dbReference type="GO" id="GO:0004482">
    <property type="term" value="F:mRNA 5'-cap (guanine-N7-)-methyltransferase activity"/>
    <property type="evidence" value="ECO:0007669"/>
    <property type="project" value="InterPro"/>
</dbReference>
<evidence type="ECO:0000256" key="7">
    <source>
        <dbReference type="ARBA" id="ARBA00022664"/>
    </source>
</evidence>
<evidence type="ECO:0000256" key="4">
    <source>
        <dbReference type="ARBA" id="ARBA00012582"/>
    </source>
</evidence>
<evidence type="ECO:0000256" key="16">
    <source>
        <dbReference type="ARBA" id="ARBA00023042"/>
    </source>
</evidence>
<feature type="domain" description="Mononegavirus-type SAM-dependent 2'-O-MTase" evidence="28">
    <location>
        <begin position="1629"/>
        <end position="1835"/>
    </location>
</feature>
<sequence length="2020" mass="232104">MDHDSIEASMCVLTGSSSDYVRDEKTMLDLHLGNAINLDVVEYLLTKSFTDYDIYVAGYQYGLWREIRPFRTEPKNISIGLLSCTQEMLLQESPKAEMNQTIWRDIILIVTKGLKERDVEIPIVKYEQEIVGTRLLVNALYLNLFRFILQMVCMASEAQRSKKNAIYTGFRINKKTVSGRFFYREVLWDVKCNNQFCIIYDHNSKREYIGTFDSILMLMDTLGQRICLEVGILIAGAARVEGTPKIEEINQIIAIGDTVLKSYGNKGFEFIALFESLIVSVILKKNKDRVTNNLLFYDNCRNELEEMVLDGDFDEAIMYVFDLLADYLTELPNDVLSNIFCIYRIWGHPRVYIKKGMEKVMDKGTAIKVPSDGIARIIDNQFKKMFVTQFYDKHHRYPAVNFSDPEVSYIQQCITIGAPISTEHQQYFFYDWDHIHLQQMWTIPATYDVCHILNDKAVSPDRSELYKSIREGRGTVLGSERRGIIRWLTGKSVKCKDFLDEINEEGLDEDSLIIGMYEKEREIKVKARMFSLMSEKMRMYFVLTEELIAEHLLQYFPQITMKDPLHVQIKKLWSVSGSSSLHSLDPVINVDFEKWNLNFREELTNLVFATMDSLFGYSRLISRTHEIFYNSYIYACSGKYLPKATATGLAIDPPMAYTNHMGGFEGLRQKGWTIATVCLLCYIADNLKISMSLLGQGDNQVVRLYMPQNYWNNLGYNYDKKTKSAKEKLTEYLSDMDRYFGAAGLPIKIRETWTSTRLCMYGKSMFMDGNCMPQWIKKLLRTYALSNEGTLTISGVIGTIATNMSAAAHASSSPDVMYVIFLIFAEWSLEFLFAYHPFTRKTIEEGGSIDIWMPTSRGRKKVNSGKINLTRLIVTILTVPTSVGGSITIPLTSFIMRGFPDHASEGYAWLKLLSSVKSPWQYMFKRWYSFIPNETIEFDMLVQSPWSLNHKKPPTPGLQSREVVRDWLLSGQFSQNTFIRNVKTIMSTFDRKKVCKLFCTEEINPLILNELYCTFPQVYLDSVLRRVENTRTITKVAMKMGSNDPIVKVLMKMEHEFIGYLYWRGMQTGKVYSECATEQCRQARNNGWGRIIKGLTTPHPIEYALSVQCSSTNIKCDGSDYVYVRIDPEGSFPPYLGSNVKTKVMSLQDPSARSEPLISTSSKLAKFAPWLELGPNTIALIEQNVSIVCNTEIFDNFFDSDHTFFSGSVEHRYNPACASEGCFINYSPQVGSTVFLSTDNMPRYGKGQKNVTLNFQALFCILQYFSSRRDDTTCLHYHIRCEDCIKEVDDKLTDISDFSEEFERIYRKEVTDKLTETLGFLNVNPSREKNLTQVSKNVIHVKPLRDMNLKSLNSGVTWFLGVKAAKMIMYSRKTSTSMINQEDLQAFPRVYSYKISSVRVIKCCVSSCLAIKQMRMQRKGRCHSFEEVKRKLKNQMIKITLDKFKGIASLCIGRTYDLSNNESPVYYNTGEFPENVVGFTNAIRSEMIEQLDLITGYERDIESWVVPLAGMSLLDQCLLIRIRLLAIDNCSDCLEALDLIENSQAENIDCGQLHIKRELKRCTGVMIPLDSVIKRLDLKAVQIKPKMMRKGSMIAHALTWCYQGSVQKASNMIKMGLDPRLKTLLQQKEGVILPTRAAYKWDIMLSLIQHINYHNIIVLGDGTGFTSAVCARRFPESRIFPSGLLENGKMIPQDLQSIRPFASRVYTNVNSTMLETVCDDITKPRWKQEFESFVSSLTGNILIISDIEGRGNLETILSNLAKNFSKSEEIGYIFKAYFGTFICPKTSKKYSNWLCNLRYQEGFVSNIEVEVQKIACVNNEISNMSIPDISEKMISVWLNIFHGAYDELYEISLKIAFSALHRCMFVMDRKEFSYNKEIILVRALNYLSANFKVPYEGMSPGDDRRLVDGILCKIIKGYKILLMIVYGREISRRQYFRKLGISRSEPEKRQKHLKRFQLILVEWDREISLSDKEIRAAQVIRTMYLRDSPNSEDDIVPSTLTELYVTAIIPGDKINKHLRL</sequence>
<keyword evidence="7" id="KW-0507">mRNA processing</keyword>
<evidence type="ECO:0000256" key="9">
    <source>
        <dbReference type="ARBA" id="ARBA00022691"/>
    </source>
</evidence>
<dbReference type="EC" id="2.7.7.48" evidence="3"/>
<evidence type="ECO:0000256" key="3">
    <source>
        <dbReference type="ARBA" id="ARBA00012494"/>
    </source>
</evidence>
<dbReference type="Pfam" id="PF00946">
    <property type="entry name" value="Mononeg_RNA_pol"/>
    <property type="match status" value="1"/>
</dbReference>
<evidence type="ECO:0000256" key="10">
    <source>
        <dbReference type="ARBA" id="ARBA00022695"/>
    </source>
</evidence>
<proteinExistence type="predicted"/>
<dbReference type="PROSITE" id="PS51590">
    <property type="entry name" value="SAM_MT_MNV_L"/>
    <property type="match status" value="1"/>
</dbReference>
<keyword evidence="15" id="KW-0693">Viral RNA replication</keyword>
<keyword evidence="14" id="KW-0946">Virion</keyword>
<evidence type="ECO:0000256" key="21">
    <source>
        <dbReference type="ARBA" id="ARBA00026099"/>
    </source>
</evidence>
<dbReference type="GO" id="GO:0016787">
    <property type="term" value="F:hydrolase activity"/>
    <property type="evidence" value="ECO:0007669"/>
    <property type="project" value="UniProtKB-KW"/>
</dbReference>
<dbReference type="GO" id="GO:0044423">
    <property type="term" value="C:virion component"/>
    <property type="evidence" value="ECO:0007669"/>
    <property type="project" value="UniProtKB-KW"/>
</dbReference>
<keyword evidence="12" id="KW-0378">Hydrolase</keyword>
<evidence type="ECO:0000256" key="17">
    <source>
        <dbReference type="ARBA" id="ARBA00023200"/>
    </source>
</evidence>
<evidence type="ECO:0000256" key="23">
    <source>
        <dbReference type="ARBA" id="ARBA00031012"/>
    </source>
</evidence>
<evidence type="ECO:0000256" key="22">
    <source>
        <dbReference type="ARBA" id="ARBA00030436"/>
    </source>
</evidence>
<keyword evidence="5" id="KW-0696">RNA-directed RNA polymerase</keyword>
<keyword evidence="18" id="KW-0511">Multifunctional enzyme</keyword>
<keyword evidence="17" id="KW-1035">Host cytoplasm</keyword>
<evidence type="ECO:0000256" key="6">
    <source>
        <dbReference type="ARBA" id="ARBA00022603"/>
    </source>
</evidence>
<dbReference type="GO" id="GO:0005524">
    <property type="term" value="F:ATP binding"/>
    <property type="evidence" value="ECO:0007669"/>
    <property type="project" value="UniProtKB-KW"/>
</dbReference>
<keyword evidence="8" id="KW-0808">Transferase</keyword>
<dbReference type="EMBL" id="BK061741">
    <property type="protein sequence ID" value="DAZ90646.1"/>
    <property type="molecule type" value="Viral_cRNA"/>
</dbReference>
<dbReference type="GO" id="GO:0030430">
    <property type="term" value="C:host cell cytoplasm"/>
    <property type="evidence" value="ECO:0007669"/>
    <property type="project" value="UniProtKB-SubCell"/>
</dbReference>
<dbReference type="InterPro" id="IPR014023">
    <property type="entry name" value="Mononeg_RNA_pol_cat"/>
</dbReference>
<keyword evidence="11" id="KW-0547">Nucleotide-binding</keyword>
<evidence type="ECO:0000256" key="1">
    <source>
        <dbReference type="ARBA" id="ARBA00004192"/>
    </source>
</evidence>
<evidence type="ECO:0000256" key="8">
    <source>
        <dbReference type="ARBA" id="ARBA00022679"/>
    </source>
</evidence>
<evidence type="ECO:0000256" key="11">
    <source>
        <dbReference type="ARBA" id="ARBA00022741"/>
    </source>
</evidence>
<evidence type="ECO:0000256" key="20">
    <source>
        <dbReference type="ARBA" id="ARBA00024499"/>
    </source>
</evidence>
<comment type="catalytic activity">
    <reaction evidence="26">
        <text>GTP + H2O = GDP + phosphate + H(+)</text>
        <dbReference type="Rhea" id="RHEA:19669"/>
        <dbReference type="ChEBI" id="CHEBI:15377"/>
        <dbReference type="ChEBI" id="CHEBI:15378"/>
        <dbReference type="ChEBI" id="CHEBI:37565"/>
        <dbReference type="ChEBI" id="CHEBI:43474"/>
        <dbReference type="ChEBI" id="CHEBI:58189"/>
    </reaction>
</comment>
<dbReference type="GO" id="GO:0003968">
    <property type="term" value="F:RNA-directed RNA polymerase activity"/>
    <property type="evidence" value="ECO:0007669"/>
    <property type="project" value="UniProtKB-KW"/>
</dbReference>
<protein>
    <recommendedName>
        <fullName evidence="23">Replicase</fullName>
        <ecNumber evidence="21">2.1.1.375</ecNumber>
        <ecNumber evidence="3">2.7.7.48</ecNumber>
        <ecNumber evidence="4">2.7.7.88</ecNumber>
    </recommendedName>
    <alternativeName>
        <fullName evidence="22">Transcriptase</fullName>
    </alternativeName>
</protein>
<evidence type="ECO:0000256" key="2">
    <source>
        <dbReference type="ARBA" id="ARBA00004328"/>
    </source>
</evidence>
<evidence type="ECO:0000256" key="5">
    <source>
        <dbReference type="ARBA" id="ARBA00022484"/>
    </source>
</evidence>
<keyword evidence="9" id="KW-0949">S-adenosyl-L-methionine</keyword>
<comment type="subcellular location">
    <subcellularLocation>
        <location evidence="1">Host cytoplasm</location>
    </subcellularLocation>
    <subcellularLocation>
        <location evidence="2">Virion</location>
    </subcellularLocation>
</comment>
<evidence type="ECO:0000313" key="29">
    <source>
        <dbReference type="EMBL" id="DAZ90646.1"/>
    </source>
</evidence>
<keyword evidence="13" id="KW-0067">ATP-binding</keyword>
<evidence type="ECO:0000256" key="14">
    <source>
        <dbReference type="ARBA" id="ARBA00022844"/>
    </source>
</evidence>
<dbReference type="EC" id="2.7.7.88" evidence="4"/>
<evidence type="ECO:0000259" key="28">
    <source>
        <dbReference type="PROSITE" id="PS51590"/>
    </source>
</evidence>
<reference evidence="29" key="1">
    <citation type="journal article" date="2022" name="bioRxiv">
        <title>Unlocking the hidden genetic diversity of varicosaviruses, the neglected plant rhabdoviruses.</title>
        <authorList>
            <person name="Bejerman N."/>
            <person name="Dietzgen R.G."/>
            <person name="Debat H."/>
        </authorList>
    </citation>
    <scope>NUCLEOTIDE SEQUENCE</scope>
</reference>
<evidence type="ECO:0000256" key="13">
    <source>
        <dbReference type="ARBA" id="ARBA00022840"/>
    </source>
</evidence>
<comment type="catalytic activity">
    <reaction evidence="20">
        <text>a 5'-end (5'-triphosphoguanosine)-(2'-O-methyladenylyl)-adenylyl-cytidylyl-adenosine in mRNA + S-adenosyl-L-methionine = a 5'-end (N(7)-methyl 5'-triphosphoguanosine)-(2'-O-methyladenylyl)-adenylyl-cytidylyl-adenosine in mRNA + S-adenosyl-L-homocysteine</text>
        <dbReference type="Rhea" id="RHEA:65440"/>
        <dbReference type="Rhea" id="RHEA-COMP:16798"/>
        <dbReference type="Rhea" id="RHEA-COMP:16801"/>
        <dbReference type="ChEBI" id="CHEBI:57856"/>
        <dbReference type="ChEBI" id="CHEBI:59789"/>
        <dbReference type="ChEBI" id="CHEBI:156482"/>
        <dbReference type="ChEBI" id="CHEBI:156483"/>
    </reaction>
</comment>
<dbReference type="InterPro" id="IPR026890">
    <property type="entry name" value="Mononeg_mRNAcap"/>
</dbReference>
<organism evidence="29">
    <name type="scientific">Artemisia virus 1</name>
    <dbReference type="NCBI Taxonomy" id="2977954"/>
    <lineage>
        <taxon>Viruses</taxon>
        <taxon>Riboviria</taxon>
        <taxon>Orthornavirae</taxon>
        <taxon>Negarnaviricota</taxon>
        <taxon>Haploviricotina</taxon>
        <taxon>Monjiviricetes</taxon>
        <taxon>Mononegavirales</taxon>
        <taxon>Rhabdoviridae</taxon>
        <taxon>Betarhabdovirinae</taxon>
        <taxon>Varicosavirus</taxon>
        <taxon>Varicosavirus artemisiae</taxon>
    </lineage>
</organism>
<keyword evidence="10" id="KW-0548">Nucleotidyltransferase</keyword>
<feature type="domain" description="RdRp catalytic" evidence="27">
    <location>
        <begin position="584"/>
        <end position="769"/>
    </location>
</feature>
<accession>A0A9N7AB28</accession>
<comment type="catalytic activity">
    <reaction evidence="25">
        <text>a 5'-end (5'-triphosphoguanosine)-adenylyl-adenylyl-cytidylyl-adenosine in mRNA + 2 S-adenosyl-L-methionine = a 5'-end (N(7)-methyl 5'-triphosphoguanosine)-(2'-O-methyladenylyl)-adenylyl-cytidylyl-adenosine in mRNA + 2 S-adenosyl-L-homocysteine + H(+)</text>
        <dbReference type="Rhea" id="RHEA:65376"/>
        <dbReference type="Rhea" id="RHEA-COMP:16797"/>
        <dbReference type="Rhea" id="RHEA-COMP:16798"/>
        <dbReference type="ChEBI" id="CHEBI:15378"/>
        <dbReference type="ChEBI" id="CHEBI:57856"/>
        <dbReference type="ChEBI" id="CHEBI:59789"/>
        <dbReference type="ChEBI" id="CHEBI:156483"/>
        <dbReference type="ChEBI" id="CHEBI:156484"/>
        <dbReference type="EC" id="2.1.1.375"/>
    </reaction>
</comment>
<keyword evidence="6" id="KW-0489">Methyltransferase</keyword>
<evidence type="ECO:0000256" key="15">
    <source>
        <dbReference type="ARBA" id="ARBA00022953"/>
    </source>
</evidence>
<evidence type="ECO:0000256" key="24">
    <source>
        <dbReference type="ARBA" id="ARBA00047332"/>
    </source>
</evidence>
<comment type="catalytic activity">
    <reaction evidence="24">
        <text>a 5'-end (5'-triphosphoguanosine)-adenylyl-adenylyl-cytidylyl-adenosine in mRNA + S-adenosyl-L-methionine = a 5'-end (5'-triphosphoguanosine)-(2'-O-methyladenylyl)-adenylyl-cytidylyl-adenosine in mRNA + S-adenosyl-L-homocysteine + H(+)</text>
        <dbReference type="Rhea" id="RHEA:65380"/>
        <dbReference type="Rhea" id="RHEA-COMP:16797"/>
        <dbReference type="Rhea" id="RHEA-COMP:16801"/>
        <dbReference type="ChEBI" id="CHEBI:15378"/>
        <dbReference type="ChEBI" id="CHEBI:57856"/>
        <dbReference type="ChEBI" id="CHEBI:59789"/>
        <dbReference type="ChEBI" id="CHEBI:156482"/>
        <dbReference type="ChEBI" id="CHEBI:156484"/>
    </reaction>
</comment>
<dbReference type="InterPro" id="IPR025786">
    <property type="entry name" value="Mononega_L_MeTrfase"/>
</dbReference>
<dbReference type="PROSITE" id="PS50526">
    <property type="entry name" value="RDRP_SSRNA_NEG_NONSEG"/>
    <property type="match status" value="1"/>
</dbReference>
<name>A0A9N7AB28_9RHAB</name>
<evidence type="ECO:0000256" key="25">
    <source>
        <dbReference type="ARBA" id="ARBA00047370"/>
    </source>
</evidence>
<evidence type="ECO:0000256" key="12">
    <source>
        <dbReference type="ARBA" id="ARBA00022801"/>
    </source>
</evidence>
<dbReference type="Pfam" id="PF14318">
    <property type="entry name" value="Mononeg_mRNAcap"/>
    <property type="match status" value="1"/>
</dbReference>
<dbReference type="EC" id="2.1.1.375" evidence="21"/>
<comment type="catalytic activity">
    <reaction evidence="19">
        <text>a 5'-end triphospho-adenylyl-adenylyl-cytidylyl-adenosine in mRNA + GDP + H(+) = a 5'-end (5'-triphosphoguanosine)-adenylyl-adenylyl-cytidylyl-adenosine in mRNA + diphosphate</text>
        <dbReference type="Rhea" id="RHEA:65436"/>
        <dbReference type="Rhea" id="RHEA-COMP:16797"/>
        <dbReference type="Rhea" id="RHEA-COMP:16799"/>
        <dbReference type="ChEBI" id="CHEBI:15378"/>
        <dbReference type="ChEBI" id="CHEBI:33019"/>
        <dbReference type="ChEBI" id="CHEBI:58189"/>
        <dbReference type="ChEBI" id="CHEBI:156484"/>
        <dbReference type="ChEBI" id="CHEBI:156503"/>
        <dbReference type="EC" id="2.7.7.88"/>
    </reaction>
</comment>
<evidence type="ECO:0000256" key="19">
    <source>
        <dbReference type="ARBA" id="ARBA00024494"/>
    </source>
</evidence>
<evidence type="ECO:0000259" key="27">
    <source>
        <dbReference type="PROSITE" id="PS50526"/>
    </source>
</evidence>
<keyword evidence="16" id="KW-0506">mRNA capping</keyword>
<evidence type="ECO:0000256" key="18">
    <source>
        <dbReference type="ARBA" id="ARBA00023268"/>
    </source>
</evidence>